<dbReference type="EC" id="3.6.1.23" evidence="4"/>
<evidence type="ECO:0000259" key="3">
    <source>
        <dbReference type="Pfam" id="PF00692"/>
    </source>
</evidence>
<dbReference type="GO" id="GO:0004170">
    <property type="term" value="F:dUTP diphosphatase activity"/>
    <property type="evidence" value="ECO:0007669"/>
    <property type="project" value="UniProtKB-EC"/>
</dbReference>
<reference evidence="4" key="1">
    <citation type="submission" date="2019-08" db="EMBL/GenBank/DDBJ databases">
        <authorList>
            <person name="Kucharzyk K."/>
            <person name="Murdoch R.W."/>
            <person name="Higgins S."/>
            <person name="Loffler F."/>
        </authorList>
    </citation>
    <scope>NUCLEOTIDE SEQUENCE</scope>
</reference>
<sequence length="151" mass="17200">MEQIRIKYLNKDIKRLEYIEGKSDWIDLRAAERTELRAGEYKLIHLGVAMQLHEGYEAHIVPRSSTYKNFGIIMTNHLGVVDNKYCGPNDWWHFPAYALRDTVIEAGDRICGPCPEKLSWKRHKSAAVEANPPAPSTESTSRGSGFPVEGW</sequence>
<dbReference type="SUPFAM" id="SSF51283">
    <property type="entry name" value="dUTPase-like"/>
    <property type="match status" value="1"/>
</dbReference>
<dbReference type="InterPro" id="IPR036157">
    <property type="entry name" value="dUTPase-like_sf"/>
</dbReference>
<proteinExistence type="predicted"/>
<dbReference type="CDD" id="cd07557">
    <property type="entry name" value="trimeric_dUTPase"/>
    <property type="match status" value="1"/>
</dbReference>
<protein>
    <submittedName>
        <fullName evidence="4">Deoxyuridine 5'-triphosphate nucleotidohydrolase</fullName>
        <ecNumber evidence="4">3.6.1.23</ecNumber>
    </submittedName>
</protein>
<feature type="domain" description="dUTPase-like" evidence="3">
    <location>
        <begin position="27"/>
        <end position="111"/>
    </location>
</feature>
<evidence type="ECO:0000256" key="2">
    <source>
        <dbReference type="SAM" id="MobiDB-lite"/>
    </source>
</evidence>
<keyword evidence="1 4" id="KW-0378">Hydrolase</keyword>
<dbReference type="EMBL" id="VSSQ01096962">
    <property type="protein sequence ID" value="MPN40508.1"/>
    <property type="molecule type" value="Genomic_DNA"/>
</dbReference>
<dbReference type="Pfam" id="PF00692">
    <property type="entry name" value="dUTPase"/>
    <property type="match status" value="1"/>
</dbReference>
<comment type="caution">
    <text evidence="4">The sequence shown here is derived from an EMBL/GenBank/DDBJ whole genome shotgun (WGS) entry which is preliminary data.</text>
</comment>
<dbReference type="InterPro" id="IPR033704">
    <property type="entry name" value="dUTPase_trimeric"/>
</dbReference>
<accession>A0A645HN96</accession>
<dbReference type="Gene3D" id="2.70.40.10">
    <property type="match status" value="1"/>
</dbReference>
<dbReference type="InterPro" id="IPR029054">
    <property type="entry name" value="dUTPase-like"/>
</dbReference>
<dbReference type="AlphaFoldDB" id="A0A645HN96"/>
<gene>
    <name evidence="4" type="primary">dut_37</name>
    <name evidence="4" type="ORF">SDC9_188046</name>
</gene>
<evidence type="ECO:0000256" key="1">
    <source>
        <dbReference type="ARBA" id="ARBA00022801"/>
    </source>
</evidence>
<organism evidence="4">
    <name type="scientific">bioreactor metagenome</name>
    <dbReference type="NCBI Taxonomy" id="1076179"/>
    <lineage>
        <taxon>unclassified sequences</taxon>
        <taxon>metagenomes</taxon>
        <taxon>ecological metagenomes</taxon>
    </lineage>
</organism>
<feature type="region of interest" description="Disordered" evidence="2">
    <location>
        <begin position="125"/>
        <end position="151"/>
    </location>
</feature>
<name>A0A645HN96_9ZZZZ</name>
<evidence type="ECO:0000313" key="4">
    <source>
        <dbReference type="EMBL" id="MPN40508.1"/>
    </source>
</evidence>